<feature type="compositionally biased region" description="Polar residues" evidence="1">
    <location>
        <begin position="96"/>
        <end position="106"/>
    </location>
</feature>
<sequence length="106" mass="11698">MLALRVGPPSAPAKSPTRWAWRLPVLPGVKSCRLWMRRGKWATTTTSRCMTAAGSCWPLHPRPCPLVHAHARVQQGLNGRRENPTPGRALAPPRARTSQEAASWES</sequence>
<evidence type="ECO:0000256" key="1">
    <source>
        <dbReference type="SAM" id="MobiDB-lite"/>
    </source>
</evidence>
<organism evidence="2 3">
    <name type="scientific">Dunaliella salina</name>
    <name type="common">Green alga</name>
    <name type="synonym">Protococcus salinus</name>
    <dbReference type="NCBI Taxonomy" id="3046"/>
    <lineage>
        <taxon>Eukaryota</taxon>
        <taxon>Viridiplantae</taxon>
        <taxon>Chlorophyta</taxon>
        <taxon>core chlorophytes</taxon>
        <taxon>Chlorophyceae</taxon>
        <taxon>CS clade</taxon>
        <taxon>Chlamydomonadales</taxon>
        <taxon>Dunaliellaceae</taxon>
        <taxon>Dunaliella</taxon>
    </lineage>
</organism>
<feature type="region of interest" description="Disordered" evidence="1">
    <location>
        <begin position="75"/>
        <end position="106"/>
    </location>
</feature>
<reference evidence="2" key="1">
    <citation type="submission" date="2017-08" db="EMBL/GenBank/DDBJ databases">
        <authorList>
            <person name="Polle J.E."/>
            <person name="Barry K."/>
            <person name="Cushman J."/>
            <person name="Schmutz J."/>
            <person name="Tran D."/>
            <person name="Hathwaick L.T."/>
            <person name="Yim W.C."/>
            <person name="Jenkins J."/>
            <person name="Mckie-Krisberg Z.M."/>
            <person name="Prochnik S."/>
            <person name="Lindquist E."/>
            <person name="Dockter R.B."/>
            <person name="Adam C."/>
            <person name="Molina H."/>
            <person name="Bunkerborg J."/>
            <person name="Jin E."/>
            <person name="Buchheim M."/>
            <person name="Magnuson J."/>
        </authorList>
    </citation>
    <scope>NUCLEOTIDE SEQUENCE</scope>
    <source>
        <strain evidence="2">CCAP 19/18</strain>
    </source>
</reference>
<keyword evidence="3" id="KW-1185">Reference proteome</keyword>
<evidence type="ECO:0000313" key="3">
    <source>
        <dbReference type="Proteomes" id="UP000815325"/>
    </source>
</evidence>
<evidence type="ECO:0000313" key="2">
    <source>
        <dbReference type="EMBL" id="KAF5826754.1"/>
    </source>
</evidence>
<comment type="caution">
    <text evidence="2">The sequence shown here is derived from an EMBL/GenBank/DDBJ whole genome shotgun (WGS) entry which is preliminary data.</text>
</comment>
<gene>
    <name evidence="2" type="ORF">DUNSADRAFT_2124</name>
</gene>
<name>A0ABQ7FWL9_DUNSA</name>
<proteinExistence type="predicted"/>
<protein>
    <submittedName>
        <fullName evidence="2">Uncharacterized protein</fullName>
    </submittedName>
</protein>
<dbReference type="Proteomes" id="UP000815325">
    <property type="component" value="Unassembled WGS sequence"/>
</dbReference>
<dbReference type="EMBL" id="MU070731">
    <property type="protein sequence ID" value="KAF5826754.1"/>
    <property type="molecule type" value="Genomic_DNA"/>
</dbReference>
<accession>A0ABQ7FWL9</accession>